<evidence type="ECO:0000256" key="1">
    <source>
        <dbReference type="ARBA" id="ARBA00004651"/>
    </source>
</evidence>
<dbReference type="InterPro" id="IPR000160">
    <property type="entry name" value="GGDEF_dom"/>
</dbReference>
<protein>
    <submittedName>
        <fullName evidence="8">Sensor domain-containing phosphodiesterase</fullName>
    </submittedName>
</protein>
<dbReference type="EMBL" id="RPOH01000080">
    <property type="protein sequence ID" value="RPH22194.1"/>
    <property type="molecule type" value="Genomic_DNA"/>
</dbReference>
<dbReference type="Gene3D" id="3.20.20.450">
    <property type="entry name" value="EAL domain"/>
    <property type="match status" value="1"/>
</dbReference>
<evidence type="ECO:0000256" key="6">
    <source>
        <dbReference type="SAM" id="Phobius"/>
    </source>
</evidence>
<dbReference type="SMART" id="SM00052">
    <property type="entry name" value="EAL"/>
    <property type="match status" value="1"/>
</dbReference>
<feature type="transmembrane region" description="Helical" evidence="6">
    <location>
        <begin position="222"/>
        <end position="243"/>
    </location>
</feature>
<feature type="transmembrane region" description="Helical" evidence="6">
    <location>
        <begin position="182"/>
        <end position="201"/>
    </location>
</feature>
<gene>
    <name evidence="8" type="ORF">EHN07_17045</name>
</gene>
<proteinExistence type="predicted"/>
<feature type="transmembrane region" description="Helical" evidence="6">
    <location>
        <begin position="100"/>
        <end position="117"/>
    </location>
</feature>
<dbReference type="Pfam" id="PF05231">
    <property type="entry name" value="MASE1"/>
    <property type="match status" value="1"/>
</dbReference>
<sequence>MESGNHKQTLMMNFISLYNKHKDKWWALPFVLPFLLYPITQYLSAYGQVNDYEIPFYYLNMALMTALTMIYGVKALPGIMLCLFYRVYPDRGFEPAIMSLIHYFTSAAISCAGYYYFTGKRGVASFGRYNLTWQRIFWLVFVNATLFLHYYHAELYLGLFGIHGSQMYVSPFTTRTLINYQGMLVGNMTGLPMCYLVIRSIRTPTYLGKYFRKIRSQVAEDLRLPELLCFFGSLITLTMLMVLPRSHTLMLMNSVYTLTLLLPVMIWGTLRLGHAAISLVWWVLLIVLCNNFHSYIPEDANYQLHLAVASSCFVAFSITITLMAINISRQRALNIKTKRLTSIDPIVHLPNLLALNSDLNKNTVSILCQLYIPELELLGRHYGLLMQIQYKQQLAHFLQPVLGKGEVIYTNSVLDLIIRLCPLHAEKRIDELHNRAKKFRFIRDGVKLYPQIGCSYCIINYPVGHLYLLIGELRALAEISLATNLPVDMRKQSSRLVQNQVKVKVDMMNQLQRALELGRFILMAQPIENKNGERYHEVLLRMRGNRDEIIFPDTFLPLANEFGVSSDIDLWVLNNTMKFMDKTRNSQPNQRFAINLTPASICRMDMANLIENMLVQYGIAPEQIVLEVTETDELTNNQQAVKTLDALQRLGCKIAIDDFGTGYASYARLKNMHADILKIDGSFIHNILSSEMDYKIVQSICELARMKNMTLVAECVETDEIRNTLFAMDIDYIQGYLIAKPVPIESLQATV</sequence>
<comment type="subcellular location">
    <subcellularLocation>
        <location evidence="1">Cell membrane</location>
        <topology evidence="1">Multi-pass membrane protein</topology>
    </subcellularLocation>
</comment>
<dbReference type="Pfam" id="PF00563">
    <property type="entry name" value="EAL"/>
    <property type="match status" value="1"/>
</dbReference>
<dbReference type="InterPro" id="IPR001633">
    <property type="entry name" value="EAL_dom"/>
</dbReference>
<keyword evidence="2" id="KW-1003">Cell membrane</keyword>
<dbReference type="SMART" id="SM00267">
    <property type="entry name" value="GGDEF"/>
    <property type="match status" value="1"/>
</dbReference>
<feature type="transmembrane region" description="Helical" evidence="6">
    <location>
        <begin position="57"/>
        <end position="88"/>
    </location>
</feature>
<keyword evidence="9" id="KW-1185">Reference proteome</keyword>
<dbReference type="InterPro" id="IPR035919">
    <property type="entry name" value="EAL_sf"/>
</dbReference>
<evidence type="ECO:0000256" key="2">
    <source>
        <dbReference type="ARBA" id="ARBA00022475"/>
    </source>
</evidence>
<dbReference type="Proteomes" id="UP000268615">
    <property type="component" value="Unassembled WGS sequence"/>
</dbReference>
<dbReference type="GO" id="GO:0005886">
    <property type="term" value="C:plasma membrane"/>
    <property type="evidence" value="ECO:0007669"/>
    <property type="project" value="UniProtKB-SubCell"/>
</dbReference>
<dbReference type="SUPFAM" id="SSF141868">
    <property type="entry name" value="EAL domain-like"/>
    <property type="match status" value="1"/>
</dbReference>
<keyword evidence="3 6" id="KW-0812">Transmembrane</keyword>
<keyword evidence="4 6" id="KW-1133">Transmembrane helix</keyword>
<name>A0A3N5DYI3_9ENTR</name>
<dbReference type="CDD" id="cd01948">
    <property type="entry name" value="EAL"/>
    <property type="match status" value="1"/>
</dbReference>
<feature type="transmembrane region" description="Helical" evidence="6">
    <location>
        <begin position="25"/>
        <end position="45"/>
    </location>
</feature>
<feature type="domain" description="EAL" evidence="7">
    <location>
        <begin position="504"/>
        <end position="751"/>
    </location>
</feature>
<comment type="caution">
    <text evidence="8">The sequence shown here is derived from an EMBL/GenBank/DDBJ whole genome shotgun (WGS) entry which is preliminary data.</text>
</comment>
<dbReference type="AlphaFoldDB" id="A0A3N5DYI3"/>
<reference evidence="8 9" key="1">
    <citation type="submission" date="2018-11" db="EMBL/GenBank/DDBJ databases">
        <title>Draft genome sequence of Buttiauxella warmboldiae CCUG 35512.</title>
        <authorList>
            <person name="Salva-Serra F."/>
            <person name="Marathe N."/>
            <person name="Moore E."/>
            <person name="Svensson L."/>
            <person name="Engstrom-Jakobsson H."/>
        </authorList>
    </citation>
    <scope>NUCLEOTIDE SEQUENCE [LARGE SCALE GENOMIC DNA]</scope>
    <source>
        <strain evidence="8 9">CCUG 35512</strain>
    </source>
</reference>
<dbReference type="InterPro" id="IPR007895">
    <property type="entry name" value="MASE1"/>
</dbReference>
<feature type="transmembrane region" description="Helical" evidence="6">
    <location>
        <begin position="137"/>
        <end position="162"/>
    </location>
</feature>
<dbReference type="OrthoDB" id="5894408at2"/>
<accession>A0A3N5DYI3</accession>
<evidence type="ECO:0000259" key="7">
    <source>
        <dbReference type="PROSITE" id="PS50883"/>
    </source>
</evidence>
<evidence type="ECO:0000313" key="9">
    <source>
        <dbReference type="Proteomes" id="UP000268615"/>
    </source>
</evidence>
<dbReference type="PROSITE" id="PS50883">
    <property type="entry name" value="EAL"/>
    <property type="match status" value="1"/>
</dbReference>
<feature type="transmembrane region" description="Helical" evidence="6">
    <location>
        <begin position="302"/>
        <end position="325"/>
    </location>
</feature>
<evidence type="ECO:0000256" key="4">
    <source>
        <dbReference type="ARBA" id="ARBA00022989"/>
    </source>
</evidence>
<feature type="transmembrane region" description="Helical" evidence="6">
    <location>
        <begin position="279"/>
        <end position="296"/>
    </location>
</feature>
<evidence type="ECO:0000256" key="5">
    <source>
        <dbReference type="ARBA" id="ARBA00023136"/>
    </source>
</evidence>
<feature type="transmembrane region" description="Helical" evidence="6">
    <location>
        <begin position="249"/>
        <end position="267"/>
    </location>
</feature>
<dbReference type="GO" id="GO:0071111">
    <property type="term" value="F:cyclic-guanylate-specific phosphodiesterase activity"/>
    <property type="evidence" value="ECO:0007669"/>
    <property type="project" value="InterPro"/>
</dbReference>
<organism evidence="8 9">
    <name type="scientific">Buttiauxella warmboldiae</name>
    <dbReference type="NCBI Taxonomy" id="82993"/>
    <lineage>
        <taxon>Bacteria</taxon>
        <taxon>Pseudomonadati</taxon>
        <taxon>Pseudomonadota</taxon>
        <taxon>Gammaproteobacteria</taxon>
        <taxon>Enterobacterales</taxon>
        <taxon>Enterobacteriaceae</taxon>
        <taxon>Buttiauxella</taxon>
    </lineage>
</organism>
<dbReference type="PANTHER" id="PTHR33121">
    <property type="entry name" value="CYCLIC DI-GMP PHOSPHODIESTERASE PDEF"/>
    <property type="match status" value="1"/>
</dbReference>
<evidence type="ECO:0000256" key="3">
    <source>
        <dbReference type="ARBA" id="ARBA00022692"/>
    </source>
</evidence>
<dbReference type="InterPro" id="IPR050706">
    <property type="entry name" value="Cyclic-di-GMP_PDE-like"/>
</dbReference>
<keyword evidence="5 6" id="KW-0472">Membrane</keyword>
<evidence type="ECO:0000313" key="8">
    <source>
        <dbReference type="EMBL" id="RPH22194.1"/>
    </source>
</evidence>
<dbReference type="PANTHER" id="PTHR33121:SF64">
    <property type="entry name" value="CYCLIC DI-GMP PHOSPHODIESTERASE PDEF"/>
    <property type="match status" value="1"/>
</dbReference>